<dbReference type="OrthoDB" id="5975714at2759"/>
<feature type="domain" description="Fanconi anemia core complex-associated protein 24 pseudonuclease" evidence="4">
    <location>
        <begin position="2"/>
        <end position="129"/>
    </location>
</feature>
<keyword evidence="1" id="KW-0227">DNA damage</keyword>
<dbReference type="STRING" id="6412.T1F6N2"/>
<sequence>MQVSVPRGHILCRTKWKNLRLVQILKDKFNIIFEDRFDFVDIFISNDTAIVVIDDNDIIDDGTLADIKRNLVKLRRAEVFQGIALIQKTTKTDSHFYKLQKFITLNLGLKLVPYLNWQECADFIIQLISIETNPNSNILSKLNKNNSQVTPVDEHVLAMLTSIPKLGSTKSQLLISHFPSLHSICNASEEQLAEIVGQNLALVIKNFFNSACH</sequence>
<dbReference type="EnsemblMetazoa" id="HelroT173292">
    <property type="protein sequence ID" value="HelroP173292"/>
    <property type="gene ID" value="HelroG173292"/>
</dbReference>
<evidence type="ECO:0000256" key="1">
    <source>
        <dbReference type="ARBA" id="ARBA00022763"/>
    </source>
</evidence>
<dbReference type="eggNOG" id="KOG2841">
    <property type="taxonomic scope" value="Eukaryota"/>
</dbReference>
<dbReference type="Gene3D" id="1.10.150.20">
    <property type="entry name" value="5' to 3' exonuclease, C-terminal subdomain"/>
    <property type="match status" value="1"/>
</dbReference>
<evidence type="ECO:0000256" key="2">
    <source>
        <dbReference type="ARBA" id="ARBA00023204"/>
    </source>
</evidence>
<dbReference type="EMBL" id="KB096590">
    <property type="protein sequence ID" value="ESO03602.1"/>
    <property type="molecule type" value="Genomic_DNA"/>
</dbReference>
<dbReference type="OMA" id="GPVHVPF"/>
<dbReference type="HOGENOM" id="CLU_111628_0_0_1"/>
<dbReference type="CDD" id="cd20076">
    <property type="entry name" value="XPF_nuclease_FAAP24"/>
    <property type="match status" value="1"/>
</dbReference>
<dbReference type="InterPro" id="IPR010994">
    <property type="entry name" value="RuvA_2-like"/>
</dbReference>
<dbReference type="Pfam" id="PF17949">
    <property type="entry name" value="PND"/>
    <property type="match status" value="1"/>
</dbReference>
<dbReference type="CTD" id="20204481"/>
<dbReference type="PANTHER" id="PTHR31786">
    <property type="entry name" value="FANCONI ANEMIA CORE COMPLEX-ASSOCIATED PROTEIN 24"/>
    <property type="match status" value="1"/>
</dbReference>
<dbReference type="Proteomes" id="UP000015101">
    <property type="component" value="Unassembled WGS sequence"/>
</dbReference>
<dbReference type="GeneID" id="20204481"/>
<feature type="domain" description="DisA/LigA helix-hairpin-helix motif" evidence="3">
    <location>
        <begin position="162"/>
        <end position="210"/>
    </location>
</feature>
<dbReference type="InterPro" id="IPR041663">
    <property type="entry name" value="DisA/LigA_HHH"/>
</dbReference>
<dbReference type="GO" id="GO:0003682">
    <property type="term" value="F:chromatin binding"/>
    <property type="evidence" value="ECO:0000318"/>
    <property type="project" value="GO_Central"/>
</dbReference>
<dbReference type="GO" id="GO:0036297">
    <property type="term" value="P:interstrand cross-link repair"/>
    <property type="evidence" value="ECO:0007669"/>
    <property type="project" value="InterPro"/>
</dbReference>
<dbReference type="GO" id="GO:0043240">
    <property type="term" value="C:Fanconi anaemia nuclear complex"/>
    <property type="evidence" value="ECO:0000318"/>
    <property type="project" value="GO_Central"/>
</dbReference>
<dbReference type="RefSeq" id="XP_009018159.1">
    <property type="nucleotide sequence ID" value="XM_009019911.1"/>
</dbReference>
<dbReference type="InterPro" id="IPR040646">
    <property type="entry name" value="PND"/>
</dbReference>
<name>T1F6N2_HELRO</name>
<evidence type="ECO:0000313" key="6">
    <source>
        <dbReference type="EnsemblMetazoa" id="HelroP173292"/>
    </source>
</evidence>
<organism evidence="6 7">
    <name type="scientific">Helobdella robusta</name>
    <name type="common">Californian leech</name>
    <dbReference type="NCBI Taxonomy" id="6412"/>
    <lineage>
        <taxon>Eukaryota</taxon>
        <taxon>Metazoa</taxon>
        <taxon>Spiralia</taxon>
        <taxon>Lophotrochozoa</taxon>
        <taxon>Annelida</taxon>
        <taxon>Clitellata</taxon>
        <taxon>Hirudinea</taxon>
        <taxon>Rhynchobdellida</taxon>
        <taxon>Glossiphoniidae</taxon>
        <taxon>Helobdella</taxon>
    </lineage>
</organism>
<evidence type="ECO:0000313" key="7">
    <source>
        <dbReference type="Proteomes" id="UP000015101"/>
    </source>
</evidence>
<protein>
    <recommendedName>
        <fullName evidence="8">Fanconi anemia core complex-associated protein 24 pseudonuclease domain-containing protein</fullName>
    </recommendedName>
</protein>
<dbReference type="Gene3D" id="3.40.50.10130">
    <property type="match status" value="1"/>
</dbReference>
<proteinExistence type="predicted"/>
<dbReference type="InParanoid" id="T1F6N2"/>
<dbReference type="InterPro" id="IPR026985">
    <property type="entry name" value="FAAP24"/>
</dbReference>
<dbReference type="SUPFAM" id="SSF47781">
    <property type="entry name" value="RuvA domain 2-like"/>
    <property type="match status" value="1"/>
</dbReference>
<dbReference type="EMBL" id="AMQM01004500">
    <property type="status" value="NOT_ANNOTATED_CDS"/>
    <property type="molecule type" value="Genomic_DNA"/>
</dbReference>
<reference evidence="7" key="1">
    <citation type="submission" date="2012-12" db="EMBL/GenBank/DDBJ databases">
        <authorList>
            <person name="Hellsten U."/>
            <person name="Grimwood J."/>
            <person name="Chapman J.A."/>
            <person name="Shapiro H."/>
            <person name="Aerts A."/>
            <person name="Otillar R.P."/>
            <person name="Terry A.Y."/>
            <person name="Boore J.L."/>
            <person name="Simakov O."/>
            <person name="Marletaz F."/>
            <person name="Cho S.-J."/>
            <person name="Edsinger-Gonzales E."/>
            <person name="Havlak P."/>
            <person name="Kuo D.-H."/>
            <person name="Larsson T."/>
            <person name="Lv J."/>
            <person name="Arendt D."/>
            <person name="Savage R."/>
            <person name="Osoegawa K."/>
            <person name="de Jong P."/>
            <person name="Lindberg D.R."/>
            <person name="Seaver E.C."/>
            <person name="Weisblat D.A."/>
            <person name="Putnam N.H."/>
            <person name="Grigoriev I.V."/>
            <person name="Rokhsar D.S."/>
        </authorList>
    </citation>
    <scope>NUCLEOTIDE SEQUENCE</scope>
</reference>
<keyword evidence="2" id="KW-0234">DNA repair</keyword>
<dbReference type="PANTHER" id="PTHR31786:SF2">
    <property type="entry name" value="FANCONI ANEMIA CORE COMPLEX-ASSOCIATED PROTEIN 24"/>
    <property type="match status" value="1"/>
</dbReference>
<reference evidence="5 7" key="2">
    <citation type="journal article" date="2013" name="Nature">
        <title>Insights into bilaterian evolution from three spiralian genomes.</title>
        <authorList>
            <person name="Simakov O."/>
            <person name="Marletaz F."/>
            <person name="Cho S.J."/>
            <person name="Edsinger-Gonzales E."/>
            <person name="Havlak P."/>
            <person name="Hellsten U."/>
            <person name="Kuo D.H."/>
            <person name="Larsson T."/>
            <person name="Lv J."/>
            <person name="Arendt D."/>
            <person name="Savage R."/>
            <person name="Osoegawa K."/>
            <person name="de Jong P."/>
            <person name="Grimwood J."/>
            <person name="Chapman J.A."/>
            <person name="Shapiro H."/>
            <person name="Aerts A."/>
            <person name="Otillar R.P."/>
            <person name="Terry A.Y."/>
            <person name="Boore J.L."/>
            <person name="Grigoriev I.V."/>
            <person name="Lindberg D.R."/>
            <person name="Seaver E.C."/>
            <person name="Weisblat D.A."/>
            <person name="Putnam N.H."/>
            <person name="Rokhsar D.S."/>
        </authorList>
    </citation>
    <scope>NUCLEOTIDE SEQUENCE</scope>
</reference>
<evidence type="ECO:0000259" key="4">
    <source>
        <dbReference type="Pfam" id="PF17949"/>
    </source>
</evidence>
<dbReference type="Pfam" id="PF12826">
    <property type="entry name" value="HHH_2"/>
    <property type="match status" value="1"/>
</dbReference>
<reference evidence="6" key="3">
    <citation type="submission" date="2015-06" db="UniProtKB">
        <authorList>
            <consortium name="EnsemblMetazoa"/>
        </authorList>
    </citation>
    <scope>IDENTIFICATION</scope>
</reference>
<keyword evidence="7" id="KW-1185">Reference proteome</keyword>
<evidence type="ECO:0000313" key="5">
    <source>
        <dbReference type="EMBL" id="ESO03602.1"/>
    </source>
</evidence>
<gene>
    <name evidence="6" type="primary">20204481</name>
    <name evidence="5" type="ORF">HELRODRAFT_173292</name>
</gene>
<dbReference type="KEGG" id="hro:HELRODRAFT_173292"/>
<evidence type="ECO:0008006" key="8">
    <source>
        <dbReference type="Google" id="ProtNLM"/>
    </source>
</evidence>
<accession>T1F6N2</accession>
<evidence type="ECO:0000259" key="3">
    <source>
        <dbReference type="Pfam" id="PF12826"/>
    </source>
</evidence>
<dbReference type="AlphaFoldDB" id="T1F6N2"/>